<dbReference type="EMBL" id="BEGY01000044">
    <property type="protein sequence ID" value="GAX79624.1"/>
    <property type="molecule type" value="Genomic_DNA"/>
</dbReference>
<name>A0A250X968_9CHLO</name>
<evidence type="ECO:0000313" key="3">
    <source>
        <dbReference type="Proteomes" id="UP000232323"/>
    </source>
</evidence>
<keyword evidence="3" id="KW-1185">Reference proteome</keyword>
<accession>A0A250X968</accession>
<gene>
    <name evidence="2" type="ORF">CEUSTIGMA_g7065.t1</name>
</gene>
<organism evidence="2 3">
    <name type="scientific">Chlamydomonas eustigma</name>
    <dbReference type="NCBI Taxonomy" id="1157962"/>
    <lineage>
        <taxon>Eukaryota</taxon>
        <taxon>Viridiplantae</taxon>
        <taxon>Chlorophyta</taxon>
        <taxon>core chlorophytes</taxon>
        <taxon>Chlorophyceae</taxon>
        <taxon>CS clade</taxon>
        <taxon>Chlamydomonadales</taxon>
        <taxon>Chlamydomonadaceae</taxon>
        <taxon>Chlamydomonas</taxon>
    </lineage>
</organism>
<reference evidence="2 3" key="1">
    <citation type="submission" date="2017-08" db="EMBL/GenBank/DDBJ databases">
        <title>Acidophilic green algal genome provides insights into adaptation to an acidic environment.</title>
        <authorList>
            <person name="Hirooka S."/>
            <person name="Hirose Y."/>
            <person name="Kanesaki Y."/>
            <person name="Higuchi S."/>
            <person name="Fujiwara T."/>
            <person name="Onuma R."/>
            <person name="Era A."/>
            <person name="Ohbayashi R."/>
            <person name="Uzuka A."/>
            <person name="Nozaki H."/>
            <person name="Yoshikawa H."/>
            <person name="Miyagishima S.Y."/>
        </authorList>
    </citation>
    <scope>NUCLEOTIDE SEQUENCE [LARGE SCALE GENOMIC DNA]</scope>
    <source>
        <strain evidence="2 3">NIES-2499</strain>
    </source>
</reference>
<evidence type="ECO:0000313" key="2">
    <source>
        <dbReference type="EMBL" id="GAX79624.1"/>
    </source>
</evidence>
<feature type="region of interest" description="Disordered" evidence="1">
    <location>
        <begin position="234"/>
        <end position="256"/>
    </location>
</feature>
<dbReference type="AlphaFoldDB" id="A0A250X968"/>
<dbReference type="Proteomes" id="UP000232323">
    <property type="component" value="Unassembled WGS sequence"/>
</dbReference>
<dbReference type="OrthoDB" id="10691642at2759"/>
<proteinExistence type="predicted"/>
<feature type="compositionally biased region" description="Polar residues" evidence="1">
    <location>
        <begin position="352"/>
        <end position="363"/>
    </location>
</feature>
<protein>
    <submittedName>
        <fullName evidence="2">Uncharacterized protein</fullName>
    </submittedName>
</protein>
<feature type="region of interest" description="Disordered" evidence="1">
    <location>
        <begin position="352"/>
        <end position="378"/>
    </location>
</feature>
<sequence length="1047" mass="115164">MKLDVSKGFVRVTPRYPPTGNSISDSRFHIACKISQVCLCSNVATANVGRGSMQHSDDWRLHASPDLVILPTTPSSGHSTAVCPTGIQHQQSEVIESMSTQATQEQGKGGAQIDITCPPFQIHTSEHETLQRSLLESGRDHLVGVYAKDQCINILLSEPTTMAQNGATRAQGTVDVLPSAQLLWAAALSSETPDLLLAIMSSSSITLTCHQIVTATTRLADLCRLQQPVPVRPLGVLSSPSTQRTSSSHPQRGYDSLMSPQKEQYKVFLRNLCKLIAFKCEQRPGPVQSTAELQQAHQGRTVHLLGVHETLQLLCSLAWMGKRCSTLVDLLLKAVATDELKTDAARFRTANSSKRYPGSQLSTSHRRQHATPSSSSSSPGIISWLQLLSNQQVLDLCWALAKLQYRPTDPTVVPELYTRTLPLLRSLSFSRASALAWSLARLRQPAVKAHVPDSHWWTTLETATLLSSTDGHWSTCGQQGHATSVLHAEAVESSCRYTVAGIACTTVGRTRSCITDPPTNSTHRGSLLRNDNGLLSGLHNAVGMKHQKRMRSSSSQAPPSPGQVATLIWAAAQLNPHPRPSSTWIHNLLLRLDPNLKTLRPRERYLLMSGLAVLKYKLPENWPASLLCLGLPKKLGTLMQPHISNRTRVASSGTPTVSTWLEAGCGHGGTLVPKHSRPSAERTQQAIVEVRGQRLPFTSLDSLMSVLPHAGPFPCEGGEAPSSANKHGYSPTAYNSMICKPNAGEYSSMLTALAALRMTLNQAELEEVAKTAQAQFWCMSPRLLTSIAATLQSLGFTPSWQWQMEWMEECNLKIKDFDSLQLLKYGQVLNGWGVKLNHYRSHTFVSAVAQWMEHCSRSRLVQLLKIMVLLGIRVNDLWISEGGSRWKDQPPFLEGSVAVQESNVSPISLQTDRPSSHRMHTHDVPLKEKEPSVTVGGTTLTDAWLCAFLKCFLSRNFRQPLPRHQSDLTMALSTLCQPLVHSAVKAQLRVSPLSPAAEQLLRQALMIPEGWKPNLTNTPPNHWLHFIPANNRLSVITALEQMFFLPC</sequence>
<feature type="compositionally biased region" description="Low complexity" evidence="1">
    <location>
        <begin position="238"/>
        <end position="251"/>
    </location>
</feature>
<evidence type="ECO:0000256" key="1">
    <source>
        <dbReference type="SAM" id="MobiDB-lite"/>
    </source>
</evidence>
<comment type="caution">
    <text evidence="2">The sequence shown here is derived from an EMBL/GenBank/DDBJ whole genome shotgun (WGS) entry which is preliminary data.</text>
</comment>